<proteinExistence type="inferred from homology"/>
<dbReference type="InterPro" id="IPR013763">
    <property type="entry name" value="Cyclin-like_dom"/>
</dbReference>
<organism evidence="3 4">
    <name type="scientific">Octopus sinensis</name>
    <name type="common">East Asian common octopus</name>
    <dbReference type="NCBI Taxonomy" id="2607531"/>
    <lineage>
        <taxon>Eukaryota</taxon>
        <taxon>Metazoa</taxon>
        <taxon>Spiralia</taxon>
        <taxon>Lophotrochozoa</taxon>
        <taxon>Mollusca</taxon>
        <taxon>Cephalopoda</taxon>
        <taxon>Coleoidea</taxon>
        <taxon>Octopodiformes</taxon>
        <taxon>Octopoda</taxon>
        <taxon>Incirrata</taxon>
        <taxon>Octopodidae</taxon>
        <taxon>Octopus</taxon>
    </lineage>
</organism>
<evidence type="ECO:0000259" key="2">
    <source>
        <dbReference type="SMART" id="SM00385"/>
    </source>
</evidence>
<name>A0A6P7U8Z1_9MOLL</name>
<sequence>MYSKTTNSLSQLSKRNLNIDPSFNELPAKKIHRNPISKSLNDKENYCSGQFISLHPKPESKQTKIIKLWLEIESKHCPPNSFKPLNVTCYARAKLIQWLMKVTKTFQHDREIFYLSVDILDRYLALSNTKMSELQLVGITCLFLAAKFESDDFCCVSDYSGMTADAFTSKDVIAMEIKILFALDWALQVPTPFLWLKLFLQSYFSDDIDIPNYSQYKLIQSSKVFKK</sequence>
<evidence type="ECO:0000313" key="4">
    <source>
        <dbReference type="RefSeq" id="XP_029657431.1"/>
    </source>
</evidence>
<comment type="similarity">
    <text evidence="1">Belongs to the cyclin family.</text>
</comment>
<dbReference type="InterPro" id="IPR039361">
    <property type="entry name" value="Cyclin"/>
</dbReference>
<evidence type="ECO:0000256" key="1">
    <source>
        <dbReference type="RuleBase" id="RU000383"/>
    </source>
</evidence>
<dbReference type="FunFam" id="1.10.472.10:FF:000057">
    <property type="entry name" value="Cyclin N-terminal domain containing 2"/>
    <property type="match status" value="1"/>
</dbReference>
<reference evidence="4" key="1">
    <citation type="submission" date="2025-08" db="UniProtKB">
        <authorList>
            <consortium name="RefSeq"/>
        </authorList>
    </citation>
    <scope>IDENTIFICATION</scope>
</reference>
<dbReference type="SUPFAM" id="SSF47954">
    <property type="entry name" value="Cyclin-like"/>
    <property type="match status" value="1"/>
</dbReference>
<protein>
    <submittedName>
        <fullName evidence="4">G1/S-specific cyclin-E2-like</fullName>
    </submittedName>
</protein>
<gene>
    <name evidence="4" type="primary">LOC115231579</name>
</gene>
<dbReference type="AlphaFoldDB" id="A0A6P7U8Z1"/>
<feature type="domain" description="Cyclin-like" evidence="2">
    <location>
        <begin position="97"/>
        <end position="181"/>
    </location>
</feature>
<dbReference type="SMART" id="SM00385">
    <property type="entry name" value="CYCLIN"/>
    <property type="match status" value="1"/>
</dbReference>
<dbReference type="PANTHER" id="PTHR10177">
    <property type="entry name" value="CYCLINS"/>
    <property type="match status" value="1"/>
</dbReference>
<dbReference type="InterPro" id="IPR006671">
    <property type="entry name" value="Cyclin_N"/>
</dbReference>
<evidence type="ECO:0000313" key="3">
    <source>
        <dbReference type="Proteomes" id="UP000515154"/>
    </source>
</evidence>
<accession>A0A6P7U8Z1</accession>
<dbReference type="Gene3D" id="1.10.472.10">
    <property type="entry name" value="Cyclin-like"/>
    <property type="match status" value="2"/>
</dbReference>
<dbReference type="Pfam" id="PF00134">
    <property type="entry name" value="Cyclin_N"/>
    <property type="match status" value="1"/>
</dbReference>
<keyword evidence="3" id="KW-1185">Reference proteome</keyword>
<dbReference type="Proteomes" id="UP000515154">
    <property type="component" value="Unplaced"/>
</dbReference>
<keyword evidence="1" id="KW-0195">Cyclin</keyword>
<dbReference type="InterPro" id="IPR036915">
    <property type="entry name" value="Cyclin-like_sf"/>
</dbReference>
<dbReference type="RefSeq" id="XP_029657431.1">
    <property type="nucleotide sequence ID" value="XM_029801571.1"/>
</dbReference>
<dbReference type="KEGG" id="osn:115231579"/>